<feature type="compositionally biased region" description="Pro residues" evidence="1">
    <location>
        <begin position="153"/>
        <end position="169"/>
    </location>
</feature>
<evidence type="ECO:0000313" key="3">
    <source>
        <dbReference type="Proteomes" id="UP000177913"/>
    </source>
</evidence>
<gene>
    <name evidence="2" type="ORF">A3C25_06055</name>
</gene>
<evidence type="ECO:0000313" key="2">
    <source>
        <dbReference type="EMBL" id="OGK24406.1"/>
    </source>
</evidence>
<feature type="region of interest" description="Disordered" evidence="1">
    <location>
        <begin position="148"/>
        <end position="175"/>
    </location>
</feature>
<accession>A0A1F7H0P2</accession>
<reference evidence="2 3" key="1">
    <citation type="journal article" date="2016" name="Nat. Commun.">
        <title>Thousands of microbial genomes shed light on interconnected biogeochemical processes in an aquifer system.</title>
        <authorList>
            <person name="Anantharaman K."/>
            <person name="Brown C.T."/>
            <person name="Hug L.A."/>
            <person name="Sharon I."/>
            <person name="Castelle C.J."/>
            <person name="Probst A.J."/>
            <person name="Thomas B.C."/>
            <person name="Singh A."/>
            <person name="Wilkins M.J."/>
            <person name="Karaoz U."/>
            <person name="Brodie E.L."/>
            <person name="Williams K.H."/>
            <person name="Hubbard S.S."/>
            <person name="Banfield J.F."/>
        </authorList>
    </citation>
    <scope>NUCLEOTIDE SEQUENCE [LARGE SCALE GENOMIC DNA]</scope>
</reference>
<proteinExistence type="predicted"/>
<dbReference type="Proteomes" id="UP000177913">
    <property type="component" value="Unassembled WGS sequence"/>
</dbReference>
<name>A0A1F7H0P2_9BACT</name>
<dbReference type="EMBL" id="MFZO01000034">
    <property type="protein sequence ID" value="OGK24406.1"/>
    <property type="molecule type" value="Genomic_DNA"/>
</dbReference>
<evidence type="ECO:0000256" key="1">
    <source>
        <dbReference type="SAM" id="MobiDB-lite"/>
    </source>
</evidence>
<protein>
    <submittedName>
        <fullName evidence="2">Uncharacterized protein</fullName>
    </submittedName>
</protein>
<comment type="caution">
    <text evidence="2">The sequence shown here is derived from an EMBL/GenBank/DDBJ whole genome shotgun (WGS) entry which is preliminary data.</text>
</comment>
<sequence length="175" mass="19572">MTDQNNQDMARILEKIKNVAQQGMQAAGPEDQKKSFESFVEQLIEERSFPDLTPEVRVELKKDLINRLDSFIAAKVIVALSDEDVLKFEQMLKDNKPAEELQKFTVEHVPDFTTFLTNVLLEFRGVYLGLIQAPVSLDVDLVGAAKQVKKPQSMPPAPAKPSFLPPAPVPVDKVN</sequence>
<organism evidence="2 3">
    <name type="scientific">Candidatus Roizmanbacteria bacterium RIFCSPHIGHO2_02_FULL_38_11</name>
    <dbReference type="NCBI Taxonomy" id="1802039"/>
    <lineage>
        <taxon>Bacteria</taxon>
        <taxon>Candidatus Roizmaniibacteriota</taxon>
    </lineage>
</organism>
<dbReference type="AlphaFoldDB" id="A0A1F7H0P2"/>